<dbReference type="Proteomes" id="UP001589896">
    <property type="component" value="Unassembled WGS sequence"/>
</dbReference>
<accession>A0ABV6RNL6</accession>
<dbReference type="RefSeq" id="WP_386666143.1">
    <property type="nucleotide sequence ID" value="NZ_JBHLTG010000001.1"/>
</dbReference>
<name>A0ABV6RNL6_9GAMM</name>
<organism evidence="1 2">
    <name type="scientific">Lysobacter korlensis</name>
    <dbReference type="NCBI Taxonomy" id="553636"/>
    <lineage>
        <taxon>Bacteria</taxon>
        <taxon>Pseudomonadati</taxon>
        <taxon>Pseudomonadota</taxon>
        <taxon>Gammaproteobacteria</taxon>
        <taxon>Lysobacterales</taxon>
        <taxon>Lysobacteraceae</taxon>
        <taxon>Lysobacter</taxon>
    </lineage>
</organism>
<evidence type="ECO:0008006" key="3">
    <source>
        <dbReference type="Google" id="ProtNLM"/>
    </source>
</evidence>
<protein>
    <recommendedName>
        <fullName evidence="3">Phage tail protein</fullName>
    </recommendedName>
</protein>
<gene>
    <name evidence="1" type="ORF">ACFFGH_06645</name>
</gene>
<proteinExistence type="predicted"/>
<evidence type="ECO:0000313" key="2">
    <source>
        <dbReference type="Proteomes" id="UP001589896"/>
    </source>
</evidence>
<dbReference type="EMBL" id="JBHLTG010000001">
    <property type="protein sequence ID" value="MFC0677528.1"/>
    <property type="molecule type" value="Genomic_DNA"/>
</dbReference>
<sequence>MLALALGKTIGELQASMGEAEFDAWREFYRLYPFDDLHRFHRPAALMACSGVSGSLDQAIEQRLKWLQPDPSDRFADTDALFFGAAEP</sequence>
<reference evidence="1 2" key="1">
    <citation type="submission" date="2024-09" db="EMBL/GenBank/DDBJ databases">
        <authorList>
            <person name="Sun Q."/>
            <person name="Mori K."/>
        </authorList>
    </citation>
    <scope>NUCLEOTIDE SEQUENCE [LARGE SCALE GENOMIC DNA]</scope>
    <source>
        <strain evidence="1 2">KCTC 23076</strain>
    </source>
</reference>
<keyword evidence="2" id="KW-1185">Reference proteome</keyword>
<evidence type="ECO:0000313" key="1">
    <source>
        <dbReference type="EMBL" id="MFC0677528.1"/>
    </source>
</evidence>
<comment type="caution">
    <text evidence="1">The sequence shown here is derived from an EMBL/GenBank/DDBJ whole genome shotgun (WGS) entry which is preliminary data.</text>
</comment>